<evidence type="ECO:0000256" key="4">
    <source>
        <dbReference type="ARBA" id="ARBA00022989"/>
    </source>
</evidence>
<reference evidence="7" key="1">
    <citation type="submission" date="2010-02" db="EMBL/GenBank/DDBJ databases">
        <title>Sequencing and annotation of the Blastocystis hominis genome.</title>
        <authorList>
            <person name="Wincker P."/>
        </authorList>
    </citation>
    <scope>NUCLEOTIDE SEQUENCE</scope>
    <source>
        <strain evidence="7">Singapore isolate B</strain>
    </source>
</reference>
<comment type="subcellular location">
    <subcellularLocation>
        <location evidence="1">Membrane</location>
        <topology evidence="1">Multi-pass membrane protein</topology>
    </subcellularLocation>
</comment>
<feature type="transmembrane region" description="Helical" evidence="6">
    <location>
        <begin position="141"/>
        <end position="159"/>
    </location>
</feature>
<evidence type="ECO:0000313" key="8">
    <source>
        <dbReference type="Proteomes" id="UP000008312"/>
    </source>
</evidence>
<feature type="transmembrane region" description="Helical" evidence="6">
    <location>
        <begin position="86"/>
        <end position="108"/>
    </location>
</feature>
<dbReference type="Gene3D" id="1.20.1250.20">
    <property type="entry name" value="MFS general substrate transporter like domains"/>
    <property type="match status" value="1"/>
</dbReference>
<dbReference type="GeneID" id="24919696"/>
<dbReference type="SUPFAM" id="SSF103473">
    <property type="entry name" value="MFS general substrate transporter"/>
    <property type="match status" value="1"/>
</dbReference>
<protein>
    <recommendedName>
        <fullName evidence="9">Major facilitator superfamily associated domain-containing protein</fullName>
    </recommendedName>
</protein>
<keyword evidence="5 6" id="KW-0472">Membrane</keyword>
<organism evidence="7">
    <name type="scientific">Blastocystis hominis</name>
    <dbReference type="NCBI Taxonomy" id="12968"/>
    <lineage>
        <taxon>Eukaryota</taxon>
        <taxon>Sar</taxon>
        <taxon>Stramenopiles</taxon>
        <taxon>Bigyra</taxon>
        <taxon>Opalozoa</taxon>
        <taxon>Opalinata</taxon>
        <taxon>Blastocystidae</taxon>
        <taxon>Blastocystis</taxon>
    </lineage>
</organism>
<proteinExistence type="predicted"/>
<feature type="transmembrane region" description="Helical" evidence="6">
    <location>
        <begin position="12"/>
        <end position="36"/>
    </location>
</feature>
<dbReference type="OrthoDB" id="10262656at2759"/>
<feature type="transmembrane region" description="Helical" evidence="6">
    <location>
        <begin position="196"/>
        <end position="217"/>
    </location>
</feature>
<name>D8M3E1_BLAHO</name>
<evidence type="ECO:0000256" key="3">
    <source>
        <dbReference type="ARBA" id="ARBA00022692"/>
    </source>
</evidence>
<dbReference type="EMBL" id="FN668650">
    <property type="protein sequence ID" value="CBK22414.2"/>
    <property type="molecule type" value="Genomic_DNA"/>
</dbReference>
<dbReference type="RefSeq" id="XP_012896462.1">
    <property type="nucleotide sequence ID" value="XM_013041008.1"/>
</dbReference>
<evidence type="ECO:0000256" key="5">
    <source>
        <dbReference type="ARBA" id="ARBA00023136"/>
    </source>
</evidence>
<accession>D8M3E1</accession>
<evidence type="ECO:0000256" key="2">
    <source>
        <dbReference type="ARBA" id="ARBA00022448"/>
    </source>
</evidence>
<dbReference type="GO" id="GO:0016020">
    <property type="term" value="C:membrane"/>
    <property type="evidence" value="ECO:0007669"/>
    <property type="project" value="UniProtKB-SubCell"/>
</dbReference>
<dbReference type="Pfam" id="PF07690">
    <property type="entry name" value="MFS_1"/>
    <property type="match status" value="1"/>
</dbReference>
<dbReference type="Proteomes" id="UP000008312">
    <property type="component" value="Unassembled WGS sequence"/>
</dbReference>
<dbReference type="InParanoid" id="D8M3E1"/>
<gene>
    <name evidence="7" type="ORF">GSBLH_T00002538001</name>
</gene>
<dbReference type="PANTHER" id="PTHR23504">
    <property type="entry name" value="MAJOR FACILITATOR SUPERFAMILY DOMAIN-CONTAINING PROTEIN 10"/>
    <property type="match status" value="1"/>
</dbReference>
<dbReference type="AlphaFoldDB" id="D8M3E1"/>
<keyword evidence="2" id="KW-0813">Transport</keyword>
<keyword evidence="4 6" id="KW-1133">Transmembrane helix</keyword>
<keyword evidence="8" id="KW-1185">Reference proteome</keyword>
<evidence type="ECO:0000313" key="7">
    <source>
        <dbReference type="EMBL" id="CBK22414.2"/>
    </source>
</evidence>
<dbReference type="PANTHER" id="PTHR23504:SF15">
    <property type="entry name" value="MAJOR FACILITATOR SUPERFAMILY (MFS) PROFILE DOMAIN-CONTAINING PROTEIN"/>
    <property type="match status" value="1"/>
</dbReference>
<feature type="transmembrane region" description="Helical" evidence="6">
    <location>
        <begin position="229"/>
        <end position="251"/>
    </location>
</feature>
<evidence type="ECO:0000256" key="1">
    <source>
        <dbReference type="ARBA" id="ARBA00004141"/>
    </source>
</evidence>
<keyword evidence="3 6" id="KW-0812">Transmembrane</keyword>
<dbReference type="InterPro" id="IPR036259">
    <property type="entry name" value="MFS_trans_sf"/>
</dbReference>
<evidence type="ECO:0008006" key="9">
    <source>
        <dbReference type="Google" id="ProtNLM"/>
    </source>
</evidence>
<dbReference type="GO" id="GO:0022857">
    <property type="term" value="F:transmembrane transporter activity"/>
    <property type="evidence" value="ECO:0007669"/>
    <property type="project" value="InterPro"/>
</dbReference>
<evidence type="ECO:0000256" key="6">
    <source>
        <dbReference type="SAM" id="Phobius"/>
    </source>
</evidence>
<dbReference type="InterPro" id="IPR011701">
    <property type="entry name" value="MFS"/>
</dbReference>
<sequence>MILLISSIGSGVSYALLLIRGSITSLVVSRVLIGLIKQSTTSCKALAMMSKDDHSPQRFSLIAALRHMGSFTGSLLLSLITSHFPLEYAILLCVVLYVIESIVIIWFIDPDDDSFSVDSSTSELNSNSNSNSNTKSSSSRYGLHLTPLLLLYYVYLFLIDVLNKGFGSIKACIESCSNHQIILLQDQFDGSPSQIGFLYVLSNLYMFLTEFFITPFLSRRFSSLRLVRFSILLLLIGKLAQLLLSSLYSFLPSFYPHLVRNISFFACLSTPSARRFSPRPSFISSRPSLHRVLSTLRSLITTSSNRSADSWDPFCLDASLRSWVRRDAFCC</sequence>